<feature type="domain" description="Ricin B lectin" evidence="9">
    <location>
        <begin position="377"/>
        <end position="446"/>
    </location>
</feature>
<keyword evidence="11" id="KW-1185">Reference proteome</keyword>
<dbReference type="EMBL" id="FMTS01000004">
    <property type="protein sequence ID" value="SCW68381.1"/>
    <property type="molecule type" value="Genomic_DNA"/>
</dbReference>
<gene>
    <name evidence="10" type="ORF">SAMN02927928_2687</name>
</gene>
<evidence type="ECO:0000313" key="10">
    <source>
        <dbReference type="EMBL" id="SCW68381.1"/>
    </source>
</evidence>
<keyword evidence="4 7" id="KW-0326">Glycosidase</keyword>
<dbReference type="RefSeq" id="WP_090648851.1">
    <property type="nucleotide sequence ID" value="NZ_CBCRYE010000002.1"/>
</dbReference>
<feature type="active site" description="Proton acceptor" evidence="5">
    <location>
        <position position="34"/>
    </location>
</feature>
<dbReference type="InterPro" id="IPR035992">
    <property type="entry name" value="Ricin_B-like_lectins"/>
</dbReference>
<dbReference type="OrthoDB" id="9801455at2"/>
<comment type="similarity">
    <text evidence="2 7">Belongs to the glycosyl hydrolase 43 family.</text>
</comment>
<dbReference type="Gene3D" id="2.115.10.20">
    <property type="entry name" value="Glycosyl hydrolase domain, family 43"/>
    <property type="match status" value="1"/>
</dbReference>
<dbReference type="Proteomes" id="UP000199150">
    <property type="component" value="Unassembled WGS sequence"/>
</dbReference>
<protein>
    <submittedName>
        <fullName evidence="10">Arabinan endo-1,5-alpha-L-arabinosidase</fullName>
    </submittedName>
</protein>
<dbReference type="AlphaFoldDB" id="A0A1G4SH54"/>
<proteinExistence type="inferred from homology"/>
<evidence type="ECO:0000256" key="1">
    <source>
        <dbReference type="ARBA" id="ARBA00004834"/>
    </source>
</evidence>
<dbReference type="InterPro" id="IPR023296">
    <property type="entry name" value="Glyco_hydro_beta-prop_sf"/>
</dbReference>
<dbReference type="SUPFAM" id="SSF50370">
    <property type="entry name" value="Ricin B-like lectins"/>
    <property type="match status" value="1"/>
</dbReference>
<evidence type="ECO:0000256" key="5">
    <source>
        <dbReference type="PIRSR" id="PIRSR606710-1"/>
    </source>
</evidence>
<dbReference type="Gene3D" id="2.80.10.50">
    <property type="match status" value="1"/>
</dbReference>
<organism evidence="10 11">
    <name type="scientific">Asticcacaulis taihuensis</name>
    <dbReference type="NCBI Taxonomy" id="260084"/>
    <lineage>
        <taxon>Bacteria</taxon>
        <taxon>Pseudomonadati</taxon>
        <taxon>Pseudomonadota</taxon>
        <taxon>Alphaproteobacteria</taxon>
        <taxon>Caulobacterales</taxon>
        <taxon>Caulobacteraceae</taxon>
        <taxon>Asticcacaulis</taxon>
    </lineage>
</organism>
<evidence type="ECO:0000256" key="6">
    <source>
        <dbReference type="PIRSR" id="PIRSR606710-2"/>
    </source>
</evidence>
<dbReference type="InterPro" id="IPR006710">
    <property type="entry name" value="Glyco_hydro_43"/>
</dbReference>
<evidence type="ECO:0000256" key="2">
    <source>
        <dbReference type="ARBA" id="ARBA00009865"/>
    </source>
</evidence>
<feature type="signal peptide" evidence="8">
    <location>
        <begin position="1"/>
        <end position="24"/>
    </location>
</feature>
<accession>A0A1G4SH54</accession>
<evidence type="ECO:0000256" key="4">
    <source>
        <dbReference type="ARBA" id="ARBA00023295"/>
    </source>
</evidence>
<dbReference type="InterPro" id="IPR050727">
    <property type="entry name" value="GH43_arabinanases"/>
</dbReference>
<evidence type="ECO:0000313" key="11">
    <source>
        <dbReference type="Proteomes" id="UP000199150"/>
    </source>
</evidence>
<dbReference type="CDD" id="cd08998">
    <property type="entry name" value="GH43_Arb43a-like"/>
    <property type="match status" value="1"/>
</dbReference>
<sequence length="483" mass="52131">MKPTLRAVAVLSVLSCLTALPAAAQLAGEPFIHDPATITASDGKYYTYGTGTGSLVSDDGWTWHAGAERPGRGLAPDVIKIGDRFYVAYAAGGGGMNGGHAGAIKLMWTKSLDPKSPEYEFHEVGDVATSDGVEATDAIDPAFLYADGRLWLSYGTYYGYIQLVELDPKTGQRIAGNQPVAVAIDMEATAMMYRDGWYYLLGTHGTCCDGPNSSYNIRVGRSRSVQGPYLDNMGIPLLRGGGKLVANGRGRQYGPGHFDLIELGDGVEKFSMHYEADLDRSGRSVLAIAPLLWKDGWPVEGENIKAGTFEIESERSGFALQIATDFVRMDFDRRRSFMAAPTERVGPIPNQTLEQDSAAWPAGRIDVDLGDYMIRPHQQWTVTPVPEAGGVMGTPYYKIVLAGTDRTLTAAANSKVEVTPIFTGAPEQLWRIDQLTDGSYRIMPKSAPGATGPVALMAVGASTPALVRFDLKSDAGRWLFRTP</sequence>
<dbReference type="Pfam" id="PF04616">
    <property type="entry name" value="Glyco_hydro_43"/>
    <property type="match status" value="1"/>
</dbReference>
<evidence type="ECO:0000259" key="9">
    <source>
        <dbReference type="Pfam" id="PF14200"/>
    </source>
</evidence>
<dbReference type="SUPFAM" id="SSF75005">
    <property type="entry name" value="Arabinanase/levansucrase/invertase"/>
    <property type="match status" value="1"/>
</dbReference>
<evidence type="ECO:0000256" key="3">
    <source>
        <dbReference type="ARBA" id="ARBA00022801"/>
    </source>
</evidence>
<dbReference type="GO" id="GO:0005975">
    <property type="term" value="P:carbohydrate metabolic process"/>
    <property type="evidence" value="ECO:0007669"/>
    <property type="project" value="InterPro"/>
</dbReference>
<dbReference type="PANTHER" id="PTHR43301:SF3">
    <property type="entry name" value="ARABINAN ENDO-1,5-ALPHA-L-ARABINOSIDASE A-RELATED"/>
    <property type="match status" value="1"/>
</dbReference>
<feature type="active site" description="Proton donor" evidence="5">
    <location>
        <position position="187"/>
    </location>
</feature>
<keyword evidence="3 7" id="KW-0378">Hydrolase</keyword>
<feature type="chain" id="PRO_5011619913" evidence="8">
    <location>
        <begin position="25"/>
        <end position="483"/>
    </location>
</feature>
<keyword evidence="8" id="KW-0732">Signal</keyword>
<comment type="pathway">
    <text evidence="1">Glycan metabolism; L-arabinan degradation.</text>
</comment>
<dbReference type="Pfam" id="PF14200">
    <property type="entry name" value="RicinB_lectin_2"/>
    <property type="match status" value="1"/>
</dbReference>
<dbReference type="STRING" id="260084.SAMN02927928_2687"/>
<dbReference type="InterPro" id="IPR000772">
    <property type="entry name" value="Ricin_B_lectin"/>
</dbReference>
<evidence type="ECO:0000256" key="7">
    <source>
        <dbReference type="RuleBase" id="RU361187"/>
    </source>
</evidence>
<name>A0A1G4SH54_9CAUL</name>
<dbReference type="CDD" id="cd00161">
    <property type="entry name" value="beta-trefoil_Ricin-like"/>
    <property type="match status" value="1"/>
</dbReference>
<evidence type="ECO:0000256" key="8">
    <source>
        <dbReference type="SAM" id="SignalP"/>
    </source>
</evidence>
<dbReference type="GO" id="GO:0004553">
    <property type="term" value="F:hydrolase activity, hydrolyzing O-glycosyl compounds"/>
    <property type="evidence" value="ECO:0007669"/>
    <property type="project" value="InterPro"/>
</dbReference>
<feature type="site" description="Important for catalytic activity, responsible for pKa modulation of the active site Glu and correct orientation of both the proton donor and substrate" evidence="6">
    <location>
        <position position="140"/>
    </location>
</feature>
<reference evidence="11" key="1">
    <citation type="submission" date="2016-10" db="EMBL/GenBank/DDBJ databases">
        <authorList>
            <person name="Varghese N."/>
            <person name="Submissions S."/>
        </authorList>
    </citation>
    <scope>NUCLEOTIDE SEQUENCE [LARGE SCALE GENOMIC DNA]</scope>
    <source>
        <strain evidence="11">CGMCC 1.3431</strain>
    </source>
</reference>
<dbReference type="PANTHER" id="PTHR43301">
    <property type="entry name" value="ARABINAN ENDO-1,5-ALPHA-L-ARABINOSIDASE"/>
    <property type="match status" value="1"/>
</dbReference>